<dbReference type="Proteomes" id="UP001162992">
    <property type="component" value="Chromosome 1"/>
</dbReference>
<evidence type="ECO:0000313" key="1">
    <source>
        <dbReference type="EMBL" id="KAJ7569198.1"/>
    </source>
</evidence>
<proteinExistence type="predicted"/>
<keyword evidence="2" id="KW-1185">Reference proteome</keyword>
<reference evidence="2" key="1">
    <citation type="journal article" date="2024" name="Proc. Natl. Acad. Sci. U.S.A.">
        <title>Extraordinary preservation of gene collinearity over three hundred million years revealed in homosporous lycophytes.</title>
        <authorList>
            <person name="Li C."/>
            <person name="Wickell D."/>
            <person name="Kuo L.Y."/>
            <person name="Chen X."/>
            <person name="Nie B."/>
            <person name="Liao X."/>
            <person name="Peng D."/>
            <person name="Ji J."/>
            <person name="Jenkins J."/>
            <person name="Williams M."/>
            <person name="Shu S."/>
            <person name="Plott C."/>
            <person name="Barry K."/>
            <person name="Rajasekar S."/>
            <person name="Grimwood J."/>
            <person name="Han X."/>
            <person name="Sun S."/>
            <person name="Hou Z."/>
            <person name="He W."/>
            <person name="Dai G."/>
            <person name="Sun C."/>
            <person name="Schmutz J."/>
            <person name="Leebens-Mack J.H."/>
            <person name="Li F.W."/>
            <person name="Wang L."/>
        </authorList>
    </citation>
    <scope>NUCLEOTIDE SEQUENCE [LARGE SCALE GENOMIC DNA]</scope>
    <source>
        <strain evidence="2">cv. PW_Plant_1</strain>
    </source>
</reference>
<accession>A0ACC2ES30</accession>
<comment type="caution">
    <text evidence="1">The sequence shown here is derived from an EMBL/GenBank/DDBJ whole genome shotgun (WGS) entry which is preliminary data.</text>
</comment>
<sequence>MICGLPQSLRGIAVSGCSRKSRMTFKAAYRRMARRYHPDVCAREEAQECTKRFIVLQEAYETLSDPWRRASYDRAMTNSLYSVAGGAWKREIS</sequence>
<protein>
    <submittedName>
        <fullName evidence="1">Uncharacterized protein</fullName>
    </submittedName>
</protein>
<organism evidence="1 2">
    <name type="scientific">Diphasiastrum complanatum</name>
    <name type="common">Issler's clubmoss</name>
    <name type="synonym">Lycopodium complanatum</name>
    <dbReference type="NCBI Taxonomy" id="34168"/>
    <lineage>
        <taxon>Eukaryota</taxon>
        <taxon>Viridiplantae</taxon>
        <taxon>Streptophyta</taxon>
        <taxon>Embryophyta</taxon>
        <taxon>Tracheophyta</taxon>
        <taxon>Lycopodiopsida</taxon>
        <taxon>Lycopodiales</taxon>
        <taxon>Lycopodiaceae</taxon>
        <taxon>Lycopodioideae</taxon>
        <taxon>Diphasiastrum</taxon>
    </lineage>
</organism>
<evidence type="ECO:0000313" key="2">
    <source>
        <dbReference type="Proteomes" id="UP001162992"/>
    </source>
</evidence>
<dbReference type="EMBL" id="CM055092">
    <property type="protein sequence ID" value="KAJ7569198.1"/>
    <property type="molecule type" value="Genomic_DNA"/>
</dbReference>
<name>A0ACC2ES30_DIPCM</name>
<gene>
    <name evidence="1" type="ORF">O6H91_01G066000</name>
</gene>